<comment type="caution">
    <text evidence="2">The sequence shown here is derived from an EMBL/GenBank/DDBJ whole genome shotgun (WGS) entry which is preliminary data.</text>
</comment>
<feature type="compositionally biased region" description="Acidic residues" evidence="1">
    <location>
        <begin position="1799"/>
        <end position="1821"/>
    </location>
</feature>
<feature type="region of interest" description="Disordered" evidence="1">
    <location>
        <begin position="2094"/>
        <end position="2117"/>
    </location>
</feature>
<keyword evidence="2" id="KW-0527">Neuropeptide</keyword>
<feature type="compositionally biased region" description="Polar residues" evidence="1">
    <location>
        <begin position="1729"/>
        <end position="1746"/>
    </location>
</feature>
<feature type="compositionally biased region" description="Basic and acidic residues" evidence="1">
    <location>
        <begin position="273"/>
        <end position="290"/>
    </location>
</feature>
<feature type="region of interest" description="Disordered" evidence="1">
    <location>
        <begin position="1227"/>
        <end position="1533"/>
    </location>
</feature>
<feature type="compositionally biased region" description="Basic and acidic residues" evidence="1">
    <location>
        <begin position="3049"/>
        <end position="3066"/>
    </location>
</feature>
<feature type="compositionally biased region" description="Polar residues" evidence="1">
    <location>
        <begin position="2538"/>
        <end position="2552"/>
    </location>
</feature>
<feature type="compositionally biased region" description="Basic and acidic residues" evidence="1">
    <location>
        <begin position="1757"/>
        <end position="1798"/>
    </location>
</feature>
<feature type="compositionally biased region" description="Basic and acidic residues" evidence="1">
    <location>
        <begin position="439"/>
        <end position="451"/>
    </location>
</feature>
<feature type="region of interest" description="Disordered" evidence="1">
    <location>
        <begin position="868"/>
        <end position="961"/>
    </location>
</feature>
<feature type="compositionally biased region" description="Low complexity" evidence="1">
    <location>
        <begin position="911"/>
        <end position="925"/>
    </location>
</feature>
<feature type="compositionally biased region" description="Low complexity" evidence="1">
    <location>
        <begin position="173"/>
        <end position="183"/>
    </location>
</feature>
<feature type="compositionally biased region" description="Basic and acidic residues" evidence="1">
    <location>
        <begin position="2895"/>
        <end position="2913"/>
    </location>
</feature>
<evidence type="ECO:0000256" key="1">
    <source>
        <dbReference type="SAM" id="MobiDB-lite"/>
    </source>
</evidence>
<organism evidence="2 3">
    <name type="scientific">Homarus americanus</name>
    <name type="common">American lobster</name>
    <dbReference type="NCBI Taxonomy" id="6706"/>
    <lineage>
        <taxon>Eukaryota</taxon>
        <taxon>Metazoa</taxon>
        <taxon>Ecdysozoa</taxon>
        <taxon>Arthropoda</taxon>
        <taxon>Crustacea</taxon>
        <taxon>Multicrustacea</taxon>
        <taxon>Malacostraca</taxon>
        <taxon>Eumalacostraca</taxon>
        <taxon>Eucarida</taxon>
        <taxon>Decapoda</taxon>
        <taxon>Pleocyemata</taxon>
        <taxon>Astacidea</taxon>
        <taxon>Nephropoidea</taxon>
        <taxon>Nephropidae</taxon>
        <taxon>Homarus</taxon>
    </lineage>
</organism>
<feature type="compositionally biased region" description="Basic and acidic residues" evidence="1">
    <location>
        <begin position="1365"/>
        <end position="1391"/>
    </location>
</feature>
<feature type="region of interest" description="Disordered" evidence="1">
    <location>
        <begin position="1"/>
        <end position="234"/>
    </location>
</feature>
<feature type="compositionally biased region" description="Basic and acidic residues" evidence="1">
    <location>
        <begin position="136"/>
        <end position="150"/>
    </location>
</feature>
<feature type="compositionally biased region" description="Low complexity" evidence="1">
    <location>
        <begin position="3020"/>
        <end position="3035"/>
    </location>
</feature>
<feature type="compositionally biased region" description="Polar residues" evidence="1">
    <location>
        <begin position="1507"/>
        <end position="1528"/>
    </location>
</feature>
<feature type="region of interest" description="Disordered" evidence="1">
    <location>
        <begin position="3017"/>
        <end position="3067"/>
    </location>
</feature>
<feature type="compositionally biased region" description="Basic and acidic residues" evidence="1">
    <location>
        <begin position="8"/>
        <end position="95"/>
    </location>
</feature>
<feature type="compositionally biased region" description="Basic and acidic residues" evidence="1">
    <location>
        <begin position="880"/>
        <end position="894"/>
    </location>
</feature>
<feature type="compositionally biased region" description="Basic and acidic residues" evidence="1">
    <location>
        <begin position="3122"/>
        <end position="3139"/>
    </location>
</feature>
<feature type="compositionally biased region" description="Basic residues" evidence="1">
    <location>
        <begin position="1414"/>
        <end position="1423"/>
    </location>
</feature>
<feature type="compositionally biased region" description="Acidic residues" evidence="1">
    <location>
        <begin position="262"/>
        <end position="272"/>
    </location>
</feature>
<feature type="compositionally biased region" description="Basic and acidic residues" evidence="1">
    <location>
        <begin position="2527"/>
        <end position="2537"/>
    </location>
</feature>
<accession>A0A8J5TH26</accession>
<gene>
    <name evidence="2" type="primary">Lwa-L4</name>
    <name evidence="2" type="ORF">Hamer_G021865</name>
</gene>
<feature type="region of interest" description="Disordered" evidence="1">
    <location>
        <begin position="2527"/>
        <end position="2552"/>
    </location>
</feature>
<feature type="region of interest" description="Disordered" evidence="1">
    <location>
        <begin position="255"/>
        <end position="742"/>
    </location>
</feature>
<name>A0A8J5TH26_HOMAM</name>
<feature type="region of interest" description="Disordered" evidence="1">
    <location>
        <begin position="2003"/>
        <end position="2033"/>
    </location>
</feature>
<feature type="region of interest" description="Disordered" evidence="1">
    <location>
        <begin position="2712"/>
        <end position="2750"/>
    </location>
</feature>
<protein>
    <submittedName>
        <fullName evidence="2">LWamide neuropeptides-like 4</fullName>
    </submittedName>
</protein>
<dbReference type="GO" id="GO:0007218">
    <property type="term" value="P:neuropeptide signaling pathway"/>
    <property type="evidence" value="ECO:0007669"/>
    <property type="project" value="UniProtKB-KW"/>
</dbReference>
<feature type="compositionally biased region" description="Basic and acidic residues" evidence="1">
    <location>
        <begin position="1711"/>
        <end position="1721"/>
    </location>
</feature>
<feature type="compositionally biased region" description="Basic and acidic residues" evidence="1">
    <location>
        <begin position="617"/>
        <end position="678"/>
    </location>
</feature>
<feature type="compositionally biased region" description="Acidic residues" evidence="1">
    <location>
        <begin position="199"/>
        <end position="226"/>
    </location>
</feature>
<feature type="compositionally biased region" description="Basic and acidic residues" evidence="1">
    <location>
        <begin position="2805"/>
        <end position="2818"/>
    </location>
</feature>
<feature type="region of interest" description="Disordered" evidence="1">
    <location>
        <begin position="1107"/>
        <end position="1172"/>
    </location>
</feature>
<evidence type="ECO:0000313" key="2">
    <source>
        <dbReference type="EMBL" id="KAG7175124.1"/>
    </source>
</evidence>
<keyword evidence="3" id="KW-1185">Reference proteome</keyword>
<feature type="compositionally biased region" description="Basic and acidic residues" evidence="1">
    <location>
        <begin position="830"/>
        <end position="839"/>
    </location>
</feature>
<feature type="region of interest" description="Disordered" evidence="1">
    <location>
        <begin position="2361"/>
        <end position="2392"/>
    </location>
</feature>
<feature type="compositionally biased region" description="Polar residues" evidence="1">
    <location>
        <begin position="3163"/>
        <end position="3174"/>
    </location>
</feature>
<feature type="compositionally biased region" description="Basic and acidic residues" evidence="1">
    <location>
        <begin position="569"/>
        <end position="605"/>
    </location>
</feature>
<feature type="compositionally biased region" description="Acidic residues" evidence="1">
    <location>
        <begin position="96"/>
        <end position="105"/>
    </location>
</feature>
<feature type="region of interest" description="Disordered" evidence="1">
    <location>
        <begin position="765"/>
        <end position="839"/>
    </location>
</feature>
<feature type="region of interest" description="Disordered" evidence="1">
    <location>
        <begin position="2880"/>
        <end position="2939"/>
    </location>
</feature>
<feature type="region of interest" description="Disordered" evidence="1">
    <location>
        <begin position="3114"/>
        <end position="3178"/>
    </location>
</feature>
<feature type="compositionally biased region" description="Low complexity" evidence="1">
    <location>
        <begin position="3351"/>
        <end position="3390"/>
    </location>
</feature>
<feature type="compositionally biased region" description="Basic and acidic residues" evidence="1">
    <location>
        <begin position="2014"/>
        <end position="2030"/>
    </location>
</feature>
<feature type="compositionally biased region" description="Basic and acidic residues" evidence="1">
    <location>
        <begin position="317"/>
        <end position="421"/>
    </location>
</feature>
<feature type="compositionally biased region" description="Basic and acidic residues" evidence="1">
    <location>
        <begin position="701"/>
        <end position="721"/>
    </location>
</feature>
<feature type="compositionally biased region" description="Acidic residues" evidence="1">
    <location>
        <begin position="532"/>
        <end position="554"/>
    </location>
</feature>
<feature type="compositionally biased region" description="Low complexity" evidence="1">
    <location>
        <begin position="1452"/>
        <end position="1487"/>
    </location>
</feature>
<feature type="compositionally biased region" description="Basic and acidic residues" evidence="1">
    <location>
        <begin position="508"/>
        <end position="531"/>
    </location>
</feature>
<feature type="compositionally biased region" description="Acidic residues" evidence="1">
    <location>
        <begin position="459"/>
        <end position="476"/>
    </location>
</feature>
<feature type="region of interest" description="Disordered" evidence="1">
    <location>
        <begin position="3298"/>
        <end position="3403"/>
    </location>
</feature>
<feature type="compositionally biased region" description="Basic and acidic residues" evidence="1">
    <location>
        <begin position="1315"/>
        <end position="1333"/>
    </location>
</feature>
<feature type="region of interest" description="Disordered" evidence="1">
    <location>
        <begin position="1695"/>
        <end position="1848"/>
    </location>
</feature>
<proteinExistence type="predicted"/>
<evidence type="ECO:0000313" key="3">
    <source>
        <dbReference type="Proteomes" id="UP000747542"/>
    </source>
</evidence>
<feature type="region of interest" description="Disordered" evidence="1">
    <location>
        <begin position="2789"/>
        <end position="2838"/>
    </location>
</feature>
<feature type="compositionally biased region" description="Basic residues" evidence="1">
    <location>
        <begin position="722"/>
        <end position="736"/>
    </location>
</feature>
<feature type="compositionally biased region" description="Polar residues" evidence="1">
    <location>
        <begin position="765"/>
        <end position="775"/>
    </location>
</feature>
<feature type="region of interest" description="Disordered" evidence="1">
    <location>
        <begin position="2966"/>
        <end position="2994"/>
    </location>
</feature>
<feature type="compositionally biased region" description="Basic and acidic residues" evidence="1">
    <location>
        <begin position="939"/>
        <end position="952"/>
    </location>
</feature>
<dbReference type="Proteomes" id="UP000747542">
    <property type="component" value="Unassembled WGS sequence"/>
</dbReference>
<reference evidence="2" key="1">
    <citation type="journal article" date="2021" name="Sci. Adv.">
        <title>The American lobster genome reveals insights on longevity, neural, and immune adaptations.</title>
        <authorList>
            <person name="Polinski J.M."/>
            <person name="Zimin A.V."/>
            <person name="Clark K.F."/>
            <person name="Kohn A.B."/>
            <person name="Sadowski N."/>
            <person name="Timp W."/>
            <person name="Ptitsyn A."/>
            <person name="Khanna P."/>
            <person name="Romanova D.Y."/>
            <person name="Williams P."/>
            <person name="Greenwood S.J."/>
            <person name="Moroz L.L."/>
            <person name="Walt D.R."/>
            <person name="Bodnar A.G."/>
        </authorList>
    </citation>
    <scope>NUCLEOTIDE SEQUENCE</scope>
    <source>
        <strain evidence="2">GMGI-L3</strain>
    </source>
</reference>
<feature type="compositionally biased region" description="Polar residues" evidence="1">
    <location>
        <begin position="1136"/>
        <end position="1162"/>
    </location>
</feature>
<feature type="compositionally biased region" description="Acidic residues" evidence="1">
    <location>
        <begin position="291"/>
        <end position="303"/>
    </location>
</feature>
<feature type="compositionally biased region" description="Low complexity" evidence="1">
    <location>
        <begin position="3317"/>
        <end position="3343"/>
    </location>
</feature>
<feature type="compositionally biased region" description="Basic and acidic residues" evidence="1">
    <location>
        <begin position="2724"/>
        <end position="2747"/>
    </location>
</feature>
<feature type="compositionally biased region" description="Basic and acidic residues" evidence="1">
    <location>
        <begin position="776"/>
        <end position="787"/>
    </location>
</feature>
<feature type="compositionally biased region" description="Polar residues" evidence="1">
    <location>
        <begin position="1297"/>
        <end position="1307"/>
    </location>
</feature>
<feature type="compositionally biased region" description="Basic residues" evidence="1">
    <location>
        <begin position="2920"/>
        <end position="2932"/>
    </location>
</feature>
<feature type="compositionally biased region" description="Basic and acidic residues" evidence="1">
    <location>
        <begin position="106"/>
        <end position="118"/>
    </location>
</feature>
<feature type="compositionally biased region" description="Basic and acidic residues" evidence="1">
    <location>
        <begin position="2967"/>
        <end position="2977"/>
    </location>
</feature>
<feature type="compositionally biased region" description="Low complexity" evidence="1">
    <location>
        <begin position="1350"/>
        <end position="1364"/>
    </location>
</feature>
<feature type="compositionally biased region" description="Polar residues" evidence="1">
    <location>
        <begin position="2712"/>
        <end position="2722"/>
    </location>
</feature>
<feature type="compositionally biased region" description="Basic and acidic residues" evidence="1">
    <location>
        <begin position="1107"/>
        <end position="1133"/>
    </location>
</feature>
<sequence>MQNTDITDDSKATDITDDSKAGDDSKATDITDDSKATDITDDSKATDITDDSKAGDDSKATDITDDSKDTTDMTDDSKATDITTDDSKETDSTDDSRDEMDMLDGEDQRTGVFDHRGEEQEEQIDERSTAITTTDSKGEENNIDSEREELSSSEVVEELTKEANIGIENGDMESLLQLSLESENGTMVESEKMGTNGNNDDEGEKDAEDDSDDEEEEISDSENDDEGRDKNGNKNELMIERICKEEVKTKVVCVDDLTKVDADDEVTEEEEGEEKKRDEEGTIKLVKDREEVEIEKAEEEPEGDLGKQVVPEGDQGEEIKPKGGQGEEIKPEGGQGEEIKPEGDQGEEIKPEGDQCEEIKPEGDQGEEIKPEGDQCEEIKPEGDQGEEIKHEGDQGEEIKPEGDQGEEIKPEGDQGEEIKPEGGQGEAIKLEGGQGEQIKPEGDQGEEIKPEGGQGEEIIPDEDMNEKVETDEDLNDSVKPVDTGKKDQEIKRSKKRDEEENVAIEGGTKEDGEQNIMEADKDDSKTKLIKDDDDEGTEEEEEGKEGDDVEEETVFNPLDEVKISGSAVKRESEGKGEEKYTSQVRSREGGEERSGGEDEGKEGQETVPPDTLHQTGKKEETEKLDTQNKQEKERDDTEHSKGEEKQETLDDKGKSVREKGSDDGGVRSTEKKDKTEAGEESPTAKEQASVPQFSDLAKQILKEVQDSRNRKNKCLRDLRSLKPRTRGFTYKKHKDRSIPMERERSYYSGRCETVEKRISRFEQSLPLNITQGSSHRSESLTLKSEKNTQLFTSQREREASAGSSVDLYRAHKTSGAVDTSQSGSKLPRRFLDGSDDTKKTKGEISEVLQVRMTPCKLLSAHTEAASTLQTAEGDANVNKTKESSFTKTKESSRKVGVIETNIDDPPDTPASPTVASPSPEEAAAGGSICPSMVVVAREAQKPDSGDPKRSVVEGGRPQQCTAETGRVKVLSGRAAVTASLTRDSKQTLDELQTTVDDKTSTVRNTTGGKDKNKDNEEVKSGVRLFSVKKSVTDKPLADIVKDIQIVARETTPAKEEKLGNTAHSLSEGAPVSGTRHLAHDVIHGGDGATTAPPTRRHNGVVTTHEIRDNAANENRENRDKPLRWKKSDDELRGITQETNRGISMKTQSSGVIKTSVSTSSSEDGDLENLEGPWATPQLARVVQELVVSRKFNMTTAQAKKRHHNITRLDGPQKDRTLIFDSSKLSKTKAAEKSEVVPQLGAARTKQERRASQTQEEALKGASKGVQVKKGTRRGSRNGDQVGQFSVLRKRKELINQEVSNSSQDVTADSPALDENLHTDSDVSVTQKEDQRVNTRHTTSKGYRSESKKTSGSRGKLLKSSSDSNKTEAVRVRGSNDNDKLLPSPKIERLCHSPQLHKGRSSSSLSKDPSPRHSPVRTRRHASPRSSPQSESPRTTSPKMGSKRSSPKTDGSPRSSPAARSPRLGSARIVKPVMSPSQRSPRVSPSPKQRHKRYSEKQKTRDKQRKSATNLKSDNDDQTVGTEDTSFESVPGDEVKIVVNGEAGEGASSTNLIEGPIHQSGVRADYRESKMDHLTVEGVKWPENGVKISDNTEVDQTQINEELGEQTEGKSETTNTEEIKPHKPLRRQPSDGRQRYDALLESKATHDQRQQRYVYIASKISGKLDSEIIQFFESQQQKPREIARNEKLIPELFRGNWKADVKKAAPSSEKNTSEEDGKISLEQEELPETKQNIKNSEVKASTSSLNIELVPGTQDDASTREMETAQRRIKKEEETRKSEIKVESDTDDNEYKDAREMCNEPDDGVIGDEEVFEEDQVDNENDDRATLSGRGGGGTSGRSVATGGGREEVITATIVPSRGHTSRQKKEGLKIDAEAACEKLTEGNLRSSPATDTNKRGEDRYVIAKYDTSQPVIRDAWRKTEDKKSVLSSINSLEYESRQGSRENIAHSSKEKRDEMIARFKQDDGMMIEKIRMLKGTGQEKQGDVTAKLDDQMKGKITACLMNPRGEPTPVGEITRDGETSETQREEKRTQTSIQKVSLVVTARKDETITDEKEIMEKKTKMESKEKTFVWVKEEEREKVKDKVCKGERVKLDQDKLESGGEKEEEGGTGVQDDPTDVSQAQTIKTVSVTDLDAPFPGDNKPGGITTSTKVISVKDDSEEEERQRKENLNKLYSVVKVSDKTILTKPNKESFTLHLTLVRGNAAVTRDQDNVVHDTHDSASYTETSFDNIEPTQSGDVTPVEAPPTMDEMLPVEICSSSEDVGGVEVVRGKRLVEGISISSSVEGLAAVLDLSDLASDIGTPHTLRKLSDSNIVDDDDDGMVEGQEVVTAEGSHDTPDEIERKTITRRLLTSHRRLTKTISEGNFMQEDSGPDSQEKLGKIPRPPSFKRSRTESEFCQAKLVAASTGVTRASTVSEIFARGVSGRIRMKSRSVENIRLSSLSCVEIPNPTDNPSLLKADSSACVETQNSMDPLTSPVSPSCRIVGVLKKKDSRENVLDLMTASMEEEKKARDEMAAKESQELKKIPVESSGTDKEITDLNSPTTSVTSLPQGSLGTTGVEATMVQYVSPLESCFKEIVTLSEPTKAKLSIVPSPTTETHIYENVPEVLFCRGSAATDIPAVCPVPSEEQTLTPAEIRKLVPKVIHIYENLQNAAAVPGGGVVAGIIPGKIWEAPKIEEEEPTRDTVPAMTFPDKETLQDVMDLSHSACLSASQPLLGTSSPKRSAYERASLRRKLQPESESRIEKQKSNYMRQKTVRVGILKKQKSDITGVRLQKLHYFDNELPGERRRSYSVSAGVPRKSPKSGRGDTEDDKDKASERQTTPKSVHPEAGAKVGVTEVERRYHGSISAGSSSSRSSAIDRILQSCAPCISSTTSSTLDLTARSPVHPSPDPDGDSSRRGHDPDDEVFCDKIPYRSRGGSSRRPRFRTKHPYKTSFSSSDVTFLRSYETQSLDEKQTVLASETTLESIKDLSDKSGETESESTVKTLDQEPEVQHVPLMNQSSSSLASIPVKDEPVAAVTSSDTTTYYTGDETTTNSEHETAENSYVSFERESLTPTSEKEGRPIDDTDFYSELLDTILSVVDAQDPSFSTDVDILTPDSQDKANVAAASQITASQITAENGPRENKAEIEELIPKESVEQVVETTEDQKSVSTTKDYGERPSGNSDSDSTASVDSELAEVRRRITERFPPVPRADPQASQESVLASPSAVCPMPNCAACRDHVSISQPLVFTFDAPVTTPPCCEPSRAASLPYVDQPREGAAHELFSRSTSLPHDPEVYHSTQVVCRTEHDDDEYWSAGEEAGRGTPQVAPSSILPQASSPQESSPQESSAQDSSPQESSPQEPSPQEPSPQESSPQESSAQDSSPQDSSPQDLSPEDQTSQDDPQTDSGVEGCRVGLKDGFDGRDVTSDQLRCRPQELCWVLCCHTTTSSPVAIASCLCLYLVMDLDNLQEYDVIRSFHIQDPSKPIPVVESDDKC</sequence>
<feature type="compositionally biased region" description="Basic and acidic residues" evidence="1">
    <location>
        <begin position="483"/>
        <end position="499"/>
    </location>
</feature>
<feature type="compositionally biased region" description="Low complexity" evidence="1">
    <location>
        <begin position="1424"/>
        <end position="1438"/>
    </location>
</feature>
<feature type="region of interest" description="Disordered" evidence="1">
    <location>
        <begin position="1600"/>
        <end position="1632"/>
    </location>
</feature>
<feature type="compositionally biased region" description="Basic and acidic residues" evidence="1">
    <location>
        <begin position="1607"/>
        <end position="1621"/>
    </location>
</feature>
<dbReference type="EMBL" id="JAHLQT010006264">
    <property type="protein sequence ID" value="KAG7175124.1"/>
    <property type="molecule type" value="Genomic_DNA"/>
</dbReference>